<sequence>MLFYLKTVLEAANFLIDLFKTKFKIKRLIDITLIIHGYQR</sequence>
<protein>
    <submittedName>
        <fullName evidence="1">Uncharacterized protein</fullName>
    </submittedName>
</protein>
<evidence type="ECO:0000313" key="2">
    <source>
        <dbReference type="Proteomes" id="UP000248536"/>
    </source>
</evidence>
<dbReference type="EMBL" id="CP030104">
    <property type="protein sequence ID" value="AWX45791.1"/>
    <property type="molecule type" value="Genomic_DNA"/>
</dbReference>
<reference evidence="1 2" key="1">
    <citation type="submission" date="2018-06" db="EMBL/GenBank/DDBJ databases">
        <title>Spongiibacterium sp. HME9304 Genome sequencing and assembly.</title>
        <authorList>
            <person name="Kang H."/>
            <person name="Kim H."/>
            <person name="Joh K."/>
        </authorList>
    </citation>
    <scope>NUCLEOTIDE SEQUENCE [LARGE SCALE GENOMIC DNA]</scope>
    <source>
        <strain evidence="1 2">HME9304</strain>
    </source>
</reference>
<evidence type="ECO:0000313" key="1">
    <source>
        <dbReference type="EMBL" id="AWX45791.1"/>
    </source>
</evidence>
<dbReference type="AlphaFoldDB" id="A0A2Z4LV69"/>
<organism evidence="1 2">
    <name type="scientific">Flagellimonas maritima</name>
    <dbReference type="NCBI Taxonomy" id="1383885"/>
    <lineage>
        <taxon>Bacteria</taxon>
        <taxon>Pseudomonadati</taxon>
        <taxon>Bacteroidota</taxon>
        <taxon>Flavobacteriia</taxon>
        <taxon>Flavobacteriales</taxon>
        <taxon>Flavobacteriaceae</taxon>
        <taxon>Flagellimonas</taxon>
    </lineage>
</organism>
<gene>
    <name evidence="1" type="ORF">HME9304_02821</name>
</gene>
<proteinExistence type="predicted"/>
<keyword evidence="2" id="KW-1185">Reference proteome</keyword>
<name>A0A2Z4LV69_9FLAO</name>
<accession>A0A2Z4LV69</accession>
<dbReference type="KEGG" id="spon:HME9304_02821"/>
<dbReference type="Proteomes" id="UP000248536">
    <property type="component" value="Chromosome"/>
</dbReference>